<evidence type="ECO:0000256" key="7">
    <source>
        <dbReference type="ARBA" id="ARBA00023002"/>
    </source>
</evidence>
<dbReference type="RefSeq" id="WP_018214494.1">
    <property type="nucleotide sequence ID" value="NZ_LK996017.1"/>
</dbReference>
<dbReference type="AlphaFoldDB" id="A0A098AW05"/>
<feature type="transmembrane region" description="Helical" evidence="9">
    <location>
        <begin position="211"/>
        <end position="228"/>
    </location>
</feature>
<dbReference type="InterPro" id="IPR051936">
    <property type="entry name" value="Heme-iron_electron_transfer"/>
</dbReference>
<feature type="transmembrane region" description="Helical" evidence="9">
    <location>
        <begin position="167"/>
        <end position="191"/>
    </location>
</feature>
<dbReference type="GO" id="GO:0008940">
    <property type="term" value="F:nitrate reductase activity"/>
    <property type="evidence" value="ECO:0007669"/>
    <property type="project" value="TreeGrafter"/>
</dbReference>
<accession>A0A098AW05</accession>
<reference evidence="11" key="1">
    <citation type="submission" date="2014-07" db="EMBL/GenBank/DDBJ databases">
        <authorList>
            <person name="Hornung V.Bastian."/>
        </authorList>
    </citation>
    <scope>NUCLEOTIDE SEQUENCE</scope>
    <source>
        <strain evidence="11">PCE-S</strain>
    </source>
</reference>
<keyword evidence="5" id="KW-0249">Electron transport</keyword>
<organism evidence="11">
    <name type="scientific">Desulfitobacterium hafniense</name>
    <name type="common">Desulfitobacterium frappieri</name>
    <dbReference type="NCBI Taxonomy" id="49338"/>
    <lineage>
        <taxon>Bacteria</taxon>
        <taxon>Bacillati</taxon>
        <taxon>Bacillota</taxon>
        <taxon>Clostridia</taxon>
        <taxon>Eubacteriales</taxon>
        <taxon>Desulfitobacteriaceae</taxon>
        <taxon>Desulfitobacterium</taxon>
    </lineage>
</organism>
<dbReference type="GO" id="GO:0019645">
    <property type="term" value="P:anaerobic electron transport chain"/>
    <property type="evidence" value="ECO:0007669"/>
    <property type="project" value="TreeGrafter"/>
</dbReference>
<keyword evidence="3" id="KW-1003">Cell membrane</keyword>
<dbReference type="PANTHER" id="PTHR30598">
    <property type="entry name" value="NITRATE REDUCTASE PRIVATE CHAPERONE, REDOX ENZYME MATURATION PROTEIN REMP FAMILY"/>
    <property type="match status" value="1"/>
</dbReference>
<dbReference type="SUPFAM" id="SSF103501">
    <property type="entry name" value="Respiratory nitrate reductase 1 gamma chain"/>
    <property type="match status" value="1"/>
</dbReference>
<keyword evidence="4 9" id="KW-0812">Transmembrane</keyword>
<protein>
    <submittedName>
        <fullName evidence="11">Hdr-like menaquinol oxidoreductase cytochrome b-like subunit</fullName>
    </submittedName>
</protein>
<dbReference type="NCBIfam" id="NF038037">
    <property type="entry name" value="cytob_DsrM"/>
    <property type="match status" value="1"/>
</dbReference>
<feature type="domain" description="NarG-like" evidence="10">
    <location>
        <begin position="94"/>
        <end position="279"/>
    </location>
</feature>
<dbReference type="EMBL" id="LK996017">
    <property type="protein sequence ID" value="CDX00305.1"/>
    <property type="molecule type" value="Genomic_DNA"/>
</dbReference>
<evidence type="ECO:0000256" key="4">
    <source>
        <dbReference type="ARBA" id="ARBA00022692"/>
    </source>
</evidence>
<dbReference type="InterPro" id="IPR023234">
    <property type="entry name" value="NarG-like_domain"/>
</dbReference>
<evidence type="ECO:0000256" key="3">
    <source>
        <dbReference type="ARBA" id="ARBA00022475"/>
    </source>
</evidence>
<dbReference type="Pfam" id="PF02665">
    <property type="entry name" value="Nitrate_red_gam"/>
    <property type="match status" value="1"/>
</dbReference>
<evidence type="ECO:0000256" key="8">
    <source>
        <dbReference type="ARBA" id="ARBA00023136"/>
    </source>
</evidence>
<dbReference type="InterPro" id="IPR036197">
    <property type="entry name" value="NarG-like_sf"/>
</dbReference>
<feature type="transmembrane region" description="Helical" evidence="9">
    <location>
        <begin position="252"/>
        <end position="273"/>
    </location>
</feature>
<feature type="transmembrane region" description="Helical" evidence="9">
    <location>
        <begin position="127"/>
        <end position="147"/>
    </location>
</feature>
<dbReference type="GO" id="GO:0005886">
    <property type="term" value="C:plasma membrane"/>
    <property type="evidence" value="ECO:0007669"/>
    <property type="project" value="UniProtKB-SubCell"/>
</dbReference>
<evidence type="ECO:0000256" key="9">
    <source>
        <dbReference type="SAM" id="Phobius"/>
    </source>
</evidence>
<name>A0A098AW05_DESHA</name>
<keyword evidence="8 9" id="KW-0472">Membrane</keyword>
<evidence type="ECO:0000313" key="11">
    <source>
        <dbReference type="EMBL" id="CDX00305.1"/>
    </source>
</evidence>
<evidence type="ECO:0000259" key="10">
    <source>
        <dbReference type="Pfam" id="PF02665"/>
    </source>
</evidence>
<proteinExistence type="predicted"/>
<evidence type="ECO:0000256" key="2">
    <source>
        <dbReference type="ARBA" id="ARBA00022448"/>
    </source>
</evidence>
<dbReference type="PATRIC" id="fig|49338.4.peg.445"/>
<evidence type="ECO:0000256" key="6">
    <source>
        <dbReference type="ARBA" id="ARBA00022989"/>
    </source>
</evidence>
<dbReference type="GO" id="GO:0009055">
    <property type="term" value="F:electron transfer activity"/>
    <property type="evidence" value="ECO:0007669"/>
    <property type="project" value="TreeGrafter"/>
</dbReference>
<gene>
    <name evidence="11" type="ORF">DPCES_0418</name>
</gene>
<dbReference type="Gene3D" id="1.20.950.20">
    <property type="entry name" value="Transmembrane di-heme cytochromes, Chain C"/>
    <property type="match status" value="1"/>
</dbReference>
<keyword evidence="6 9" id="KW-1133">Transmembrane helix</keyword>
<comment type="subcellular location">
    <subcellularLocation>
        <location evidence="1">Cell membrane</location>
        <topology evidence="1">Multi-pass membrane protein</topology>
    </subcellularLocation>
</comment>
<keyword evidence="2" id="KW-0813">Transport</keyword>
<keyword evidence="7" id="KW-0560">Oxidoreductase</keyword>
<dbReference type="InterPro" id="IPR047660">
    <property type="entry name" value="DsrM"/>
</dbReference>
<dbReference type="GO" id="GO:0020037">
    <property type="term" value="F:heme binding"/>
    <property type="evidence" value="ECO:0007669"/>
    <property type="project" value="TreeGrafter"/>
</dbReference>
<feature type="transmembrane region" description="Helical" evidence="9">
    <location>
        <begin position="33"/>
        <end position="51"/>
    </location>
</feature>
<dbReference type="PANTHER" id="PTHR30598:SF3">
    <property type="entry name" value="RESPIRATORY NITRATE REDUCTASE 1 GAMMA CHAIN"/>
    <property type="match status" value="1"/>
</dbReference>
<evidence type="ECO:0000256" key="5">
    <source>
        <dbReference type="ARBA" id="ARBA00022982"/>
    </source>
</evidence>
<sequence>MKALFSLSAVLILMLIPLVGVGAANLQGLFGIILPYAALIVFLGGFIYRIIDWARTPVPFRIPTTVGQGKSFDWIKQNKIENPTSNLGVIIRMAMEVLLFRSLFRNSKTELRNGENGPQLAHGSNKWLWLFGLMFHWSLLIILIRHLRLFLEPVPAVISSLDSLDSFFQIGLPALYITDMLIVAALTFLFLRRVVVPQVKYISLAADYFPLFLLMGIAATGILMRYIFRVDIASIKEFAVGLLTFTPHIPDGIGTIFYIHLFFVSCLFAYFPLSKLMHMGGIFMSPTRNMKNNNRMVRHINPWNYPVKVHTYEEYEDDFRTKMIKAGIPVEKE</sequence>
<evidence type="ECO:0000256" key="1">
    <source>
        <dbReference type="ARBA" id="ARBA00004651"/>
    </source>
</evidence>